<dbReference type="GO" id="GO:0006601">
    <property type="term" value="P:creatine biosynthetic process"/>
    <property type="evidence" value="ECO:0007669"/>
    <property type="project" value="UniProtKB-UniPathway"/>
</dbReference>
<evidence type="ECO:0000256" key="8">
    <source>
        <dbReference type="PIRSR" id="PIRSR633195-1"/>
    </source>
</evidence>
<dbReference type="SUPFAM" id="SSF55909">
    <property type="entry name" value="Pentein"/>
    <property type="match status" value="1"/>
</dbReference>
<dbReference type="PANTHER" id="PTHR10488:SF1">
    <property type="entry name" value="GLYCINE AMIDINOTRANSFERASE, MITOCHONDRIAL"/>
    <property type="match status" value="1"/>
</dbReference>
<dbReference type="Proteomes" id="UP000541610">
    <property type="component" value="Unassembled WGS sequence"/>
</dbReference>
<evidence type="ECO:0000256" key="4">
    <source>
        <dbReference type="ARBA" id="ARBA00016069"/>
    </source>
</evidence>
<comment type="pathway">
    <text evidence="1">Amine and polyamine biosynthesis; creatine biosynthesis; creatine from L-arginine and glycine: step 1/2.</text>
</comment>
<evidence type="ECO:0000313" key="10">
    <source>
        <dbReference type="Proteomes" id="UP000541610"/>
    </source>
</evidence>
<dbReference type="AlphaFoldDB" id="A0A7J6NCE4"/>
<evidence type="ECO:0000256" key="1">
    <source>
        <dbReference type="ARBA" id="ARBA00004858"/>
    </source>
</evidence>
<sequence>MCSSTDNTVSDTPLVNRWNDFDPLEEVVVGIADGSCFPPHEPACESEFNDQYTKYGSSMSHPFSEFLPWPTGPKLKRFINRCNEELDGLKEVLQSEGVIVKRPDPTCCDFNVRTKTPDFESPNQYCAVCPRDVICTIGNEILEATMSKRSRYFEYRPYRKLCRYYFDNDPKMRWVSAPKPLMADSSYNPEFWTWNEEQRKANMHDYRFCCNENEVLFDAADTQLIGDVLLVQHSMTTNLAGIRWLKRHYQPQGIKVRTLHFPYDLYPSHIDCTFVSVRPGLVITNPDRPPVEEEIKFFKQNDWRLVDVRFVGQSAFFVCSSLPQVPMWNGTKEHPVFCQSSRWLSMNVFSITPDKICVEDDEQDLIRLLEGEHGFDVLGIPYRGVFEFGGSLHCSTWDVRRRGGKRDYFPDRTGCEEDIGLTKLTQLP</sequence>
<dbReference type="EMBL" id="JABANP010000506">
    <property type="protein sequence ID" value="KAF4681555.1"/>
    <property type="molecule type" value="Genomic_DNA"/>
</dbReference>
<evidence type="ECO:0000256" key="7">
    <source>
        <dbReference type="ARBA" id="ARBA00033346"/>
    </source>
</evidence>
<feature type="active site" evidence="8">
    <location>
        <position position="218"/>
    </location>
</feature>
<comment type="similarity">
    <text evidence="2">Belongs to the amidinotransferase family.</text>
</comment>
<name>A0A7J6NCE4_PEROL</name>
<protein>
    <recommendedName>
        <fullName evidence="4">Glycine amidinotransferase, mitochondrial</fullName>
        <ecNumber evidence="3">2.1.4.1</ecNumber>
    </recommendedName>
    <alternativeName>
        <fullName evidence="6">L-arginine:glycine amidinotransferase</fullName>
    </alternativeName>
    <alternativeName>
        <fullName evidence="7">Transamidinase</fullName>
    </alternativeName>
</protein>
<dbReference type="GO" id="GO:0015068">
    <property type="term" value="F:glycine amidinotransferase activity"/>
    <property type="evidence" value="ECO:0007669"/>
    <property type="project" value="UniProtKB-EC"/>
</dbReference>
<evidence type="ECO:0000313" key="9">
    <source>
        <dbReference type="EMBL" id="KAF4681555.1"/>
    </source>
</evidence>
<dbReference type="OrthoDB" id="10264242at2759"/>
<dbReference type="Gene3D" id="3.75.10.10">
    <property type="entry name" value="L-arginine/glycine Amidinotransferase, Chain A"/>
    <property type="match status" value="1"/>
</dbReference>
<dbReference type="InterPro" id="IPR033195">
    <property type="entry name" value="AmidinoTrfase"/>
</dbReference>
<evidence type="ECO:0000256" key="6">
    <source>
        <dbReference type="ARBA" id="ARBA00031403"/>
    </source>
</evidence>
<feature type="active site" evidence="8">
    <location>
        <position position="269"/>
    </location>
</feature>
<dbReference type="EC" id="2.1.4.1" evidence="3"/>
<evidence type="ECO:0000256" key="3">
    <source>
        <dbReference type="ARBA" id="ARBA00012351"/>
    </source>
</evidence>
<comment type="caution">
    <text evidence="9">The sequence shown here is derived from an EMBL/GenBank/DDBJ whole genome shotgun (WGS) entry which is preliminary data.</text>
</comment>
<dbReference type="PANTHER" id="PTHR10488">
    <property type="entry name" value="GLYCINE AMIDINOTRANSFERASE, MITOCHONDRIAL"/>
    <property type="match status" value="1"/>
</dbReference>
<keyword evidence="5" id="KW-0808">Transferase</keyword>
<feature type="active site" description="Amidino-cysteine intermediate" evidence="8">
    <location>
        <position position="394"/>
    </location>
</feature>
<proteinExistence type="inferred from homology"/>
<dbReference type="UniPathway" id="UPA00104">
    <property type="reaction ID" value="UER00579"/>
</dbReference>
<accession>A0A7J6NCE4</accession>
<gene>
    <name evidence="9" type="ORF">FOZ60_011964</name>
</gene>
<organism evidence="9 10">
    <name type="scientific">Perkinsus olseni</name>
    <name type="common">Perkinsus atlanticus</name>
    <dbReference type="NCBI Taxonomy" id="32597"/>
    <lineage>
        <taxon>Eukaryota</taxon>
        <taxon>Sar</taxon>
        <taxon>Alveolata</taxon>
        <taxon>Perkinsozoa</taxon>
        <taxon>Perkinsea</taxon>
        <taxon>Perkinsida</taxon>
        <taxon>Perkinsidae</taxon>
        <taxon>Perkinsus</taxon>
    </lineage>
</organism>
<reference evidence="9 10" key="1">
    <citation type="submission" date="2020-04" db="EMBL/GenBank/DDBJ databases">
        <title>Perkinsus olseni comparative genomics.</title>
        <authorList>
            <person name="Bogema D.R."/>
        </authorList>
    </citation>
    <scope>NUCLEOTIDE SEQUENCE [LARGE SCALE GENOMIC DNA]</scope>
    <source>
        <strain evidence="9">00978-12</strain>
    </source>
</reference>
<evidence type="ECO:0000256" key="2">
    <source>
        <dbReference type="ARBA" id="ARBA00006943"/>
    </source>
</evidence>
<evidence type="ECO:0000256" key="5">
    <source>
        <dbReference type="ARBA" id="ARBA00022679"/>
    </source>
</evidence>
<dbReference type="GO" id="GO:0005758">
    <property type="term" value="C:mitochondrial intermembrane space"/>
    <property type="evidence" value="ECO:0007669"/>
    <property type="project" value="TreeGrafter"/>
</dbReference>